<protein>
    <submittedName>
        <fullName evidence="1">Uncharacterized protein</fullName>
    </submittedName>
</protein>
<organism evidence="1 2">
    <name type="scientific">Datura stramonium</name>
    <name type="common">Jimsonweed</name>
    <name type="synonym">Common thornapple</name>
    <dbReference type="NCBI Taxonomy" id="4076"/>
    <lineage>
        <taxon>Eukaryota</taxon>
        <taxon>Viridiplantae</taxon>
        <taxon>Streptophyta</taxon>
        <taxon>Embryophyta</taxon>
        <taxon>Tracheophyta</taxon>
        <taxon>Spermatophyta</taxon>
        <taxon>Magnoliopsida</taxon>
        <taxon>eudicotyledons</taxon>
        <taxon>Gunneridae</taxon>
        <taxon>Pentapetalae</taxon>
        <taxon>asterids</taxon>
        <taxon>lamiids</taxon>
        <taxon>Solanales</taxon>
        <taxon>Solanaceae</taxon>
        <taxon>Solanoideae</taxon>
        <taxon>Datureae</taxon>
        <taxon>Datura</taxon>
    </lineage>
</organism>
<evidence type="ECO:0000313" key="1">
    <source>
        <dbReference type="EMBL" id="MCD7464576.1"/>
    </source>
</evidence>
<comment type="caution">
    <text evidence="1">The sequence shown here is derived from an EMBL/GenBank/DDBJ whole genome shotgun (WGS) entry which is preliminary data.</text>
</comment>
<dbReference type="EMBL" id="JACEIK010000976">
    <property type="protein sequence ID" value="MCD7464576.1"/>
    <property type="molecule type" value="Genomic_DNA"/>
</dbReference>
<proteinExistence type="predicted"/>
<evidence type="ECO:0000313" key="2">
    <source>
        <dbReference type="Proteomes" id="UP000823775"/>
    </source>
</evidence>
<name>A0ABS8SZR4_DATST</name>
<dbReference type="Proteomes" id="UP000823775">
    <property type="component" value="Unassembled WGS sequence"/>
</dbReference>
<reference evidence="1 2" key="1">
    <citation type="journal article" date="2021" name="BMC Genomics">
        <title>Datura genome reveals duplications of psychoactive alkaloid biosynthetic genes and high mutation rate following tissue culture.</title>
        <authorList>
            <person name="Rajewski A."/>
            <person name="Carter-House D."/>
            <person name="Stajich J."/>
            <person name="Litt A."/>
        </authorList>
    </citation>
    <scope>NUCLEOTIDE SEQUENCE [LARGE SCALE GENOMIC DNA]</scope>
    <source>
        <strain evidence="1">AR-01</strain>
    </source>
</reference>
<keyword evidence="2" id="KW-1185">Reference proteome</keyword>
<gene>
    <name evidence="1" type="ORF">HAX54_053013</name>
</gene>
<sequence>MWETNFGRLNILATSPKESTTSKVVVRLPTRWKEGCCACAVALKQGSHAPGITLNVLRVARPIDKILGRLAPAHAAFLLPRLACCSAGERLPRAACVVLVRLETNFGHLNTLAALPKESAASKAVVRLPTRWKESCCAAYRANIGSPHACPCGLLTASQCQLQCWDKAASHDIFHPHAVGHFKL</sequence>
<accession>A0ABS8SZR4</accession>